<proteinExistence type="predicted"/>
<protein>
    <recommendedName>
        <fullName evidence="4">Trichothecene 3-O-acetyltransferase</fullName>
    </recommendedName>
</protein>
<gene>
    <name evidence="2" type="ORF">FOYG_16928</name>
</gene>
<dbReference type="EMBL" id="JH717852">
    <property type="protein sequence ID" value="EWY79989.1"/>
    <property type="molecule type" value="Genomic_DNA"/>
</dbReference>
<organism evidence="2 3">
    <name type="scientific">Fusarium oxysporum NRRL 32931</name>
    <dbReference type="NCBI Taxonomy" id="660029"/>
    <lineage>
        <taxon>Eukaryota</taxon>
        <taxon>Fungi</taxon>
        <taxon>Dikarya</taxon>
        <taxon>Ascomycota</taxon>
        <taxon>Pezizomycotina</taxon>
        <taxon>Sordariomycetes</taxon>
        <taxon>Hypocreomycetidae</taxon>
        <taxon>Hypocreales</taxon>
        <taxon>Nectriaceae</taxon>
        <taxon>Fusarium</taxon>
        <taxon>Fusarium oxysporum species complex</taxon>
    </lineage>
</organism>
<evidence type="ECO:0008006" key="4">
    <source>
        <dbReference type="Google" id="ProtNLM"/>
    </source>
</evidence>
<dbReference type="OrthoDB" id="1862401at2759"/>
<dbReference type="PANTHER" id="PTHR31642:SF310">
    <property type="entry name" value="FATTY ALCOHOL:CAFFEOYL-COA ACYLTRANSFERASE"/>
    <property type="match status" value="1"/>
</dbReference>
<evidence type="ECO:0000313" key="3">
    <source>
        <dbReference type="Proteomes" id="UP000030753"/>
    </source>
</evidence>
<dbReference type="Pfam" id="PF02458">
    <property type="entry name" value="Transferase"/>
    <property type="match status" value="1"/>
</dbReference>
<dbReference type="InterPro" id="IPR050317">
    <property type="entry name" value="Plant_Fungal_Acyltransferase"/>
</dbReference>
<evidence type="ECO:0000313" key="2">
    <source>
        <dbReference type="EMBL" id="EWY79989.1"/>
    </source>
</evidence>
<reference evidence="2 3" key="1">
    <citation type="submission" date="2011-06" db="EMBL/GenBank/DDBJ databases">
        <title>The Genome Sequence of Fusarium oxysporum FOSC 3-a.</title>
        <authorList>
            <consortium name="The Broad Institute Genome Sequencing Platform"/>
            <person name="Ma L.-J."/>
            <person name="Gale L.R."/>
            <person name="Schwartz D.C."/>
            <person name="Zhou S."/>
            <person name="Corby-Kistler H."/>
            <person name="Young S.K."/>
            <person name="Zeng Q."/>
            <person name="Gargeya S."/>
            <person name="Fitzgerald M."/>
            <person name="Haas B."/>
            <person name="Abouelleil A."/>
            <person name="Alvarado L."/>
            <person name="Arachchi H.M."/>
            <person name="Berlin A."/>
            <person name="Brown A."/>
            <person name="Chapman S.B."/>
            <person name="Chen Z."/>
            <person name="Dunbar C."/>
            <person name="Freedman E."/>
            <person name="Gearin G."/>
            <person name="Gellesch M."/>
            <person name="Goldberg J."/>
            <person name="Griggs A."/>
            <person name="Gujja S."/>
            <person name="Heiman D."/>
            <person name="Howarth C."/>
            <person name="Larson L."/>
            <person name="Lui A."/>
            <person name="MacDonald P.J.P."/>
            <person name="Mehta T."/>
            <person name="Montmayeur A."/>
            <person name="Murphy C."/>
            <person name="Neiman D."/>
            <person name="Pearson M."/>
            <person name="Priest M."/>
            <person name="Roberts A."/>
            <person name="Saif S."/>
            <person name="Shea T."/>
            <person name="Shenoy N."/>
            <person name="Sisk P."/>
            <person name="Stolte C."/>
            <person name="Sykes S."/>
            <person name="Wortman J."/>
            <person name="Nusbaum C."/>
            <person name="Birren B."/>
        </authorList>
    </citation>
    <scope>NUCLEOTIDE SEQUENCE [LARGE SCALE GENOMIC DNA]</scope>
    <source>
        <strain evidence="3">FOSC 3-a</strain>
    </source>
</reference>
<accession>W9HG69</accession>
<evidence type="ECO:0000256" key="1">
    <source>
        <dbReference type="ARBA" id="ARBA00022679"/>
    </source>
</evidence>
<sequence length="440" mass="48801">MRLADDYDPDKVMKVLNPGYKAACQRIGVMASEAVPDPGAKQANTLKLQRLPGEMIGNMSMKDLRDPEVYSWNYEELKAKHFPISTFDADMLMPGPLWPQPGKPIHISLAQANFNRGGVLIGWCVFHMVGDATTYLTWTKVWAEECRRIQELKTLTPVHIDDAMIADRERVTRPSGHNKGRPEDHPEYTILPFTPTGASPAMLSTTFRGQVFYFSPSALAFLKAEASPVHATRPTDQQWISTNDAFSALMWRTAVAVQAPISSLKDDENPQSVFNIAVDGCKRTDPPVHPQTLGCFLQYISVSSPIREILGTLSLADIAVLIRKEMLMRLNNQFTDDVVTLIDQLEDVTRLVPTAFLDVPGKTSVQTSWAEFDLANMELGPLLGDRIEAIRCPNTGILPGCHAVLPTLPDGGVEVVFGTEGELLQKVLDDPLWMKFAESR</sequence>
<dbReference type="PANTHER" id="PTHR31642">
    <property type="entry name" value="TRICHOTHECENE 3-O-ACETYLTRANSFERASE"/>
    <property type="match status" value="1"/>
</dbReference>
<dbReference type="GO" id="GO:0016747">
    <property type="term" value="F:acyltransferase activity, transferring groups other than amino-acyl groups"/>
    <property type="evidence" value="ECO:0007669"/>
    <property type="project" value="TreeGrafter"/>
</dbReference>
<dbReference type="Gene3D" id="3.30.559.10">
    <property type="entry name" value="Chloramphenicol acetyltransferase-like domain"/>
    <property type="match status" value="2"/>
</dbReference>
<dbReference type="HOGENOM" id="CLU_026450_4_0_1"/>
<dbReference type="InterPro" id="IPR023213">
    <property type="entry name" value="CAT-like_dom_sf"/>
</dbReference>
<dbReference type="GO" id="GO:0044550">
    <property type="term" value="P:secondary metabolite biosynthetic process"/>
    <property type="evidence" value="ECO:0007669"/>
    <property type="project" value="TreeGrafter"/>
</dbReference>
<keyword evidence="1" id="KW-0808">Transferase</keyword>
<name>W9HG69_FUSOX</name>
<dbReference type="Proteomes" id="UP000030753">
    <property type="component" value="Unassembled WGS sequence"/>
</dbReference>
<dbReference type="AlphaFoldDB" id="W9HG69"/>